<evidence type="ECO:0000256" key="7">
    <source>
        <dbReference type="RuleBase" id="RU003345"/>
    </source>
</evidence>
<evidence type="ECO:0000313" key="10">
    <source>
        <dbReference type="Proteomes" id="UP000315303"/>
    </source>
</evidence>
<comment type="similarity">
    <text evidence="1 4 7">Belongs to the aldehyde dehydrogenase family.</text>
</comment>
<feature type="active site" evidence="5">
    <location>
        <position position="260"/>
    </location>
</feature>
<dbReference type="Gene3D" id="3.40.605.10">
    <property type="entry name" value="Aldehyde Dehydrogenase, Chain A, domain 1"/>
    <property type="match status" value="1"/>
</dbReference>
<dbReference type="AlphaFoldDB" id="A0A502KY88"/>
<dbReference type="InterPro" id="IPR016162">
    <property type="entry name" value="Ald_DH_N"/>
</dbReference>
<dbReference type="InterPro" id="IPR016163">
    <property type="entry name" value="Ald_DH_C"/>
</dbReference>
<evidence type="ECO:0000256" key="2">
    <source>
        <dbReference type="ARBA" id="ARBA00023002"/>
    </source>
</evidence>
<keyword evidence="10" id="KW-1185">Reference proteome</keyword>
<dbReference type="Proteomes" id="UP000315303">
    <property type="component" value="Unassembled WGS sequence"/>
</dbReference>
<name>A0A502KY88_9GAMM</name>
<sequence length="481" mass="52901">MMADNSYTPADENQQISNINDFFASQRLAFKKQSYLSLSERIEDLQLLKSAIKQHKEPLITALSQDFSGRSAGDSKMADIMPTIMGIDYTIKHLKKWMKPEKRHVSALFQPAKAFVVYQPLGVVGIITPWNYPVFLSLGPLTTALAAGNRAMIKMSEFTPATNEVIKSMLLTVFSQNKVAVITGGVESASYFSEQAFDHLLFTGSTQVGKKVMASAAKNLTPVTLELGGKSPVIIDDEIDIKLAVSRILLGKTLNAGQTCVAPDYVLCPEGKVTELLSELKLQFNSMYPSFAENDDYTSIINQAQFDRLQQGVIDAVDKGADVTALVTDTDAFSGTRKMPLTVVTQVNDDMLLMQEEIFGPVLPIVSYKTFEQALSYVNDRPRPLALYLCSFDEGKKQQVLDGTHAGGVCINDAAVHVAQDDLPFGGIGPSGMGQYHGHEGFLTFSKAKPVFEKGKFNTAKMAYPPYGKWIHRMMDKIFLS</sequence>
<dbReference type="SUPFAM" id="SSF53720">
    <property type="entry name" value="ALDH-like"/>
    <property type="match status" value="1"/>
</dbReference>
<feature type="active site" evidence="5 6">
    <location>
        <position position="226"/>
    </location>
</feature>
<dbReference type="InterPro" id="IPR012394">
    <property type="entry name" value="Aldehyde_DH_NAD(P)"/>
</dbReference>
<dbReference type="GO" id="GO:0005737">
    <property type="term" value="C:cytoplasm"/>
    <property type="evidence" value="ECO:0007669"/>
    <property type="project" value="TreeGrafter"/>
</dbReference>
<evidence type="ECO:0000256" key="5">
    <source>
        <dbReference type="PIRSR" id="PIRSR036492-1"/>
    </source>
</evidence>
<dbReference type="GO" id="GO:0006081">
    <property type="term" value="P:aldehyde metabolic process"/>
    <property type="evidence" value="ECO:0007669"/>
    <property type="project" value="InterPro"/>
</dbReference>
<keyword evidence="2 4" id="KW-0560">Oxidoreductase</keyword>
<dbReference type="EMBL" id="SAWY01000010">
    <property type="protein sequence ID" value="TPH16750.1"/>
    <property type="molecule type" value="Genomic_DNA"/>
</dbReference>
<dbReference type="Gene3D" id="3.40.309.10">
    <property type="entry name" value="Aldehyde Dehydrogenase, Chain A, domain 2"/>
    <property type="match status" value="1"/>
</dbReference>
<evidence type="ECO:0000259" key="8">
    <source>
        <dbReference type="Pfam" id="PF00171"/>
    </source>
</evidence>
<accession>A0A502KY88</accession>
<dbReference type="CDD" id="cd07133">
    <property type="entry name" value="ALDH_CALDH_CalB"/>
    <property type="match status" value="1"/>
</dbReference>
<evidence type="ECO:0000256" key="4">
    <source>
        <dbReference type="PIRNR" id="PIRNR036492"/>
    </source>
</evidence>
<keyword evidence="3" id="KW-0520">NAD</keyword>
<dbReference type="PANTHER" id="PTHR43570">
    <property type="entry name" value="ALDEHYDE DEHYDROGENASE"/>
    <property type="match status" value="1"/>
</dbReference>
<dbReference type="Pfam" id="PF00171">
    <property type="entry name" value="Aldedh"/>
    <property type="match status" value="1"/>
</dbReference>
<dbReference type="OrthoDB" id="9812625at2"/>
<evidence type="ECO:0000256" key="1">
    <source>
        <dbReference type="ARBA" id="ARBA00009986"/>
    </source>
</evidence>
<dbReference type="PANTHER" id="PTHR43570:SF20">
    <property type="entry name" value="ALDEHYDE DEHYDROGENASE ALDX-RELATED"/>
    <property type="match status" value="1"/>
</dbReference>
<evidence type="ECO:0000256" key="6">
    <source>
        <dbReference type="PROSITE-ProRule" id="PRU10007"/>
    </source>
</evidence>
<protein>
    <recommendedName>
        <fullName evidence="4">Aldehyde dehydrogenase</fullName>
    </recommendedName>
</protein>
<dbReference type="InterPro" id="IPR016161">
    <property type="entry name" value="Ald_DH/histidinol_DH"/>
</dbReference>
<dbReference type="GO" id="GO:0004029">
    <property type="term" value="F:aldehyde dehydrogenase (NAD+) activity"/>
    <property type="evidence" value="ECO:0007669"/>
    <property type="project" value="TreeGrafter"/>
</dbReference>
<dbReference type="PROSITE" id="PS00687">
    <property type="entry name" value="ALDEHYDE_DEHYDR_GLU"/>
    <property type="match status" value="1"/>
</dbReference>
<dbReference type="InterPro" id="IPR029510">
    <property type="entry name" value="Ald_DH_CS_GLU"/>
</dbReference>
<dbReference type="FunFam" id="3.40.309.10:FF:000003">
    <property type="entry name" value="Aldehyde dehydrogenase"/>
    <property type="match status" value="1"/>
</dbReference>
<reference evidence="9 10" key="1">
    <citation type="submission" date="2019-01" db="EMBL/GenBank/DDBJ databases">
        <title>Litorilituus lipolytica sp. nov., isolated from intertidal sand of the Yellow Sea in China.</title>
        <authorList>
            <person name="Liu A."/>
        </authorList>
    </citation>
    <scope>NUCLEOTIDE SEQUENCE [LARGE SCALE GENOMIC DNA]</scope>
    <source>
        <strain evidence="9 10">RZ04</strain>
    </source>
</reference>
<gene>
    <name evidence="9" type="ORF">EPA86_06090</name>
</gene>
<dbReference type="FunFam" id="3.40.605.10:FF:000004">
    <property type="entry name" value="Aldehyde dehydrogenase"/>
    <property type="match status" value="1"/>
</dbReference>
<comment type="caution">
    <text evidence="9">The sequence shown here is derived from an EMBL/GenBank/DDBJ whole genome shotgun (WGS) entry which is preliminary data.</text>
</comment>
<organism evidence="9 10">
    <name type="scientific">Litorilituus lipolyticus</name>
    <dbReference type="NCBI Taxonomy" id="2491017"/>
    <lineage>
        <taxon>Bacteria</taxon>
        <taxon>Pseudomonadati</taxon>
        <taxon>Pseudomonadota</taxon>
        <taxon>Gammaproteobacteria</taxon>
        <taxon>Alteromonadales</taxon>
        <taxon>Colwelliaceae</taxon>
        <taxon>Litorilituus</taxon>
    </lineage>
</organism>
<feature type="domain" description="Aldehyde dehydrogenase" evidence="8">
    <location>
        <begin position="18"/>
        <end position="450"/>
    </location>
</feature>
<proteinExistence type="inferred from homology"/>
<evidence type="ECO:0000313" key="9">
    <source>
        <dbReference type="EMBL" id="TPH16750.1"/>
    </source>
</evidence>
<evidence type="ECO:0000256" key="3">
    <source>
        <dbReference type="ARBA" id="ARBA00023027"/>
    </source>
</evidence>
<dbReference type="PIRSF" id="PIRSF036492">
    <property type="entry name" value="ALDH"/>
    <property type="match status" value="1"/>
</dbReference>
<dbReference type="InterPro" id="IPR015590">
    <property type="entry name" value="Aldehyde_DH_dom"/>
</dbReference>